<proteinExistence type="predicted"/>
<accession>A0ABX3GJ15</accession>
<gene>
    <name evidence="1" type="ORF">BSO21_21535</name>
</gene>
<protein>
    <submittedName>
        <fullName evidence="1">Uncharacterized protein</fullName>
    </submittedName>
</protein>
<organism evidence="1 2">
    <name type="scientific">Paenibacillus odorifer</name>
    <dbReference type="NCBI Taxonomy" id="189426"/>
    <lineage>
        <taxon>Bacteria</taxon>
        <taxon>Bacillati</taxon>
        <taxon>Bacillota</taxon>
        <taxon>Bacilli</taxon>
        <taxon>Bacillales</taxon>
        <taxon>Paenibacillaceae</taxon>
        <taxon>Paenibacillus</taxon>
    </lineage>
</organism>
<evidence type="ECO:0000313" key="1">
    <source>
        <dbReference type="EMBL" id="OMD24893.1"/>
    </source>
</evidence>
<sequence length="81" mass="9078">MNRGGRLISVSMPPNAEKAARYGITAAFAKGELPHHVIKEIVEDYSNGIIKLRIADIYKFSVEDIKRAHLSKENKVLDWVG</sequence>
<dbReference type="EMBL" id="MPVP01000163">
    <property type="protein sequence ID" value="OMD24893.1"/>
    <property type="molecule type" value="Genomic_DNA"/>
</dbReference>
<name>A0ABX3GJ15_9BACL</name>
<comment type="caution">
    <text evidence="1">The sequence shown here is derived from an EMBL/GenBank/DDBJ whole genome shotgun (WGS) entry which is preliminary data.</text>
</comment>
<dbReference type="RefSeq" id="WP_076219680.1">
    <property type="nucleotide sequence ID" value="NZ_MPVP01000163.1"/>
</dbReference>
<reference evidence="1 2" key="1">
    <citation type="submission" date="2016-11" db="EMBL/GenBank/DDBJ databases">
        <title>Paenibacillus species isolates.</title>
        <authorList>
            <person name="Beno S.M."/>
        </authorList>
    </citation>
    <scope>NUCLEOTIDE SEQUENCE [LARGE SCALE GENOMIC DNA]</scope>
    <source>
        <strain evidence="1 2">FSL H7-0433</strain>
    </source>
</reference>
<evidence type="ECO:0000313" key="2">
    <source>
        <dbReference type="Proteomes" id="UP000187158"/>
    </source>
</evidence>
<keyword evidence="2" id="KW-1185">Reference proteome</keyword>
<dbReference type="Proteomes" id="UP000187158">
    <property type="component" value="Unassembled WGS sequence"/>
</dbReference>